<reference evidence="1" key="1">
    <citation type="journal article" date="2023" name="Plant J.">
        <title>Genome sequences and population genomics provide insights into the demographic history, inbreeding, and mutation load of two 'living fossil' tree species of Dipteronia.</title>
        <authorList>
            <person name="Feng Y."/>
            <person name="Comes H.P."/>
            <person name="Chen J."/>
            <person name="Zhu S."/>
            <person name="Lu R."/>
            <person name="Zhang X."/>
            <person name="Li P."/>
            <person name="Qiu J."/>
            <person name="Olsen K.M."/>
            <person name="Qiu Y."/>
        </authorList>
    </citation>
    <scope>NUCLEOTIDE SEQUENCE</scope>
    <source>
        <strain evidence="1">NBL</strain>
    </source>
</reference>
<name>A0AAE0EJD0_9ROSI</name>
<comment type="caution">
    <text evidence="1">The sequence shown here is derived from an EMBL/GenBank/DDBJ whole genome shotgun (WGS) entry which is preliminary data.</text>
</comment>
<keyword evidence="2" id="KW-1185">Reference proteome</keyword>
<gene>
    <name evidence="1" type="ORF">Dsin_001823</name>
</gene>
<organism evidence="1 2">
    <name type="scientific">Dipteronia sinensis</name>
    <dbReference type="NCBI Taxonomy" id="43782"/>
    <lineage>
        <taxon>Eukaryota</taxon>
        <taxon>Viridiplantae</taxon>
        <taxon>Streptophyta</taxon>
        <taxon>Embryophyta</taxon>
        <taxon>Tracheophyta</taxon>
        <taxon>Spermatophyta</taxon>
        <taxon>Magnoliopsida</taxon>
        <taxon>eudicotyledons</taxon>
        <taxon>Gunneridae</taxon>
        <taxon>Pentapetalae</taxon>
        <taxon>rosids</taxon>
        <taxon>malvids</taxon>
        <taxon>Sapindales</taxon>
        <taxon>Sapindaceae</taxon>
        <taxon>Hippocastanoideae</taxon>
        <taxon>Acereae</taxon>
        <taxon>Dipteronia</taxon>
    </lineage>
</organism>
<protein>
    <submittedName>
        <fullName evidence="1">Uncharacterized protein</fullName>
    </submittedName>
</protein>
<evidence type="ECO:0000313" key="2">
    <source>
        <dbReference type="Proteomes" id="UP001281410"/>
    </source>
</evidence>
<proteinExistence type="predicted"/>
<accession>A0AAE0EJD0</accession>
<dbReference type="EMBL" id="JANJYJ010000001">
    <property type="protein sequence ID" value="KAK3229942.1"/>
    <property type="molecule type" value="Genomic_DNA"/>
</dbReference>
<dbReference type="Proteomes" id="UP001281410">
    <property type="component" value="Unassembled WGS sequence"/>
</dbReference>
<sequence length="208" mass="23607">MSLSLDGHATLIRSVITGSFVHSFMIYKWPSSLLSLIIRKLRNSLWIGSCEETKLVWVAWDRCCWPYFRGGLGLKDLGLLNDSLLRKFTWIFMTSDCFGFSFLREKYLRQLQKPQGGYVTSWIWSSLWTKYSSLLKEVSEANHLEIGCMLNCMDDLLTFHRLGFWGRPSKAPVIMSVVWSPPASGWIKMNTDGAAIGFPGVGGCGDIF</sequence>
<evidence type="ECO:0000313" key="1">
    <source>
        <dbReference type="EMBL" id="KAK3229942.1"/>
    </source>
</evidence>
<dbReference type="AlphaFoldDB" id="A0AAE0EJD0"/>